<name>A0A1S2ZR60_ERIEU</name>
<dbReference type="STRING" id="9365.ENSEEUP00000008175"/>
<accession>A0A1S2ZR60</accession>
<reference evidence="4" key="1">
    <citation type="submission" date="2025-08" db="UniProtKB">
        <authorList>
            <consortium name="RefSeq"/>
        </authorList>
    </citation>
    <scope>IDENTIFICATION</scope>
</reference>
<dbReference type="Proteomes" id="UP001652624">
    <property type="component" value="Chromosome 12"/>
</dbReference>
<keyword evidence="2" id="KW-0812">Transmembrane</keyword>
<dbReference type="RefSeq" id="XP_007523270.3">
    <property type="nucleotide sequence ID" value="XM_007523208.3"/>
</dbReference>
<feature type="transmembrane region" description="Helical" evidence="2">
    <location>
        <begin position="17"/>
        <end position="44"/>
    </location>
</feature>
<dbReference type="PANTHER" id="PTHR12044">
    <property type="entry name" value="BCL2 INTERACTING MEDIATOR OF CELL DEATH"/>
    <property type="match status" value="1"/>
</dbReference>
<gene>
    <name evidence="4" type="primary">SCIMP</name>
</gene>
<feature type="region of interest" description="Disordered" evidence="1">
    <location>
        <begin position="60"/>
        <end position="100"/>
    </location>
</feature>
<sequence>MQEAQDSMVMQWLRRNFWIILAVTIITVSVLLGLMIYGICRWLLRKGKKLEITKTWKQKQKDDEKMYENVSQSPAGLPPLPPRGLLSSADSTPQERLHQPPVMYSKVIKAGKKTPSIPSYIEPEDDYDDVDISATMERHHFESAVSSFWQAEENSHNLF</sequence>
<dbReference type="eggNOG" id="ENOG502T3K5">
    <property type="taxonomic scope" value="Eukaryota"/>
</dbReference>
<dbReference type="AlphaFoldDB" id="A0A1S2ZR60"/>
<evidence type="ECO:0000313" key="4">
    <source>
        <dbReference type="RefSeq" id="XP_007523270.3"/>
    </source>
</evidence>
<dbReference type="GeneID" id="103113636"/>
<dbReference type="Pfam" id="PF15050">
    <property type="entry name" value="SCIMP"/>
    <property type="match status" value="1"/>
</dbReference>
<protein>
    <submittedName>
        <fullName evidence="4">SLP adapter and CSK-interacting membrane protein</fullName>
    </submittedName>
</protein>
<dbReference type="CTD" id="388325"/>
<dbReference type="InterPro" id="IPR028181">
    <property type="entry name" value="SCIMP"/>
</dbReference>
<organism evidence="3 4">
    <name type="scientific">Erinaceus europaeus</name>
    <name type="common">Western European hedgehog</name>
    <dbReference type="NCBI Taxonomy" id="9365"/>
    <lineage>
        <taxon>Eukaryota</taxon>
        <taxon>Metazoa</taxon>
        <taxon>Chordata</taxon>
        <taxon>Craniata</taxon>
        <taxon>Vertebrata</taxon>
        <taxon>Euteleostomi</taxon>
        <taxon>Mammalia</taxon>
        <taxon>Eutheria</taxon>
        <taxon>Laurasiatheria</taxon>
        <taxon>Eulipotyphla</taxon>
        <taxon>Erinaceidae</taxon>
        <taxon>Erinaceinae</taxon>
        <taxon>Erinaceus</taxon>
    </lineage>
</organism>
<evidence type="ECO:0000256" key="1">
    <source>
        <dbReference type="SAM" id="MobiDB-lite"/>
    </source>
</evidence>
<dbReference type="GO" id="GO:0097197">
    <property type="term" value="C:tetraspanin-enriched microdomain"/>
    <property type="evidence" value="ECO:0007669"/>
    <property type="project" value="InterPro"/>
</dbReference>
<dbReference type="PANTHER" id="PTHR12044:SF11">
    <property type="entry name" value="SLP ADAPTER AND CSK-INTERACTING MEMBRANE PROTEIN"/>
    <property type="match status" value="1"/>
</dbReference>
<keyword evidence="3" id="KW-1185">Reference proteome</keyword>
<evidence type="ECO:0000313" key="3">
    <source>
        <dbReference type="Proteomes" id="UP001652624"/>
    </source>
</evidence>
<dbReference type="OrthoDB" id="9835673at2759"/>
<dbReference type="InterPro" id="IPR052133">
    <property type="entry name" value="Immune_Signaling-Apoptosis_Reg"/>
</dbReference>
<dbReference type="GO" id="GO:0001772">
    <property type="term" value="C:immunological synapse"/>
    <property type="evidence" value="ECO:0007669"/>
    <property type="project" value="InterPro"/>
</dbReference>
<keyword evidence="2" id="KW-1133">Transmembrane helix</keyword>
<evidence type="ECO:0000256" key="2">
    <source>
        <dbReference type="SAM" id="Phobius"/>
    </source>
</evidence>
<keyword evidence="2" id="KW-0472">Membrane</keyword>
<dbReference type="FunCoup" id="A0A1S2ZR60">
    <property type="interactions" value="190"/>
</dbReference>
<proteinExistence type="predicted"/>
<dbReference type="InParanoid" id="A0A1S2ZR60"/>